<dbReference type="EMBL" id="JBHLSV010000002">
    <property type="protein sequence ID" value="MFC0672714.1"/>
    <property type="molecule type" value="Genomic_DNA"/>
</dbReference>
<dbReference type="Pfam" id="PF02581">
    <property type="entry name" value="TMP-TENI"/>
    <property type="match status" value="1"/>
</dbReference>
<reference evidence="14 15" key="1">
    <citation type="submission" date="2024-09" db="EMBL/GenBank/DDBJ databases">
        <authorList>
            <person name="Sun Q."/>
            <person name="Mori K."/>
        </authorList>
    </citation>
    <scope>NUCLEOTIDE SEQUENCE [LARGE SCALE GENOMIC DNA]</scope>
    <source>
        <strain evidence="14 15">CICC 10874</strain>
    </source>
</reference>
<dbReference type="NCBIfam" id="TIGR00693">
    <property type="entry name" value="thiE"/>
    <property type="match status" value="1"/>
</dbReference>
<evidence type="ECO:0000256" key="9">
    <source>
        <dbReference type="ARBA" id="ARBA00047883"/>
    </source>
</evidence>
<dbReference type="RefSeq" id="WP_376977722.1">
    <property type="nucleotide sequence ID" value="NZ_JBHLSV010000002.1"/>
</dbReference>
<evidence type="ECO:0000256" key="4">
    <source>
        <dbReference type="ARBA" id="ARBA00022723"/>
    </source>
</evidence>
<dbReference type="GO" id="GO:0004789">
    <property type="term" value="F:thiamine-phosphate diphosphorylase activity"/>
    <property type="evidence" value="ECO:0007669"/>
    <property type="project" value="UniProtKB-EC"/>
</dbReference>
<evidence type="ECO:0000256" key="10">
    <source>
        <dbReference type="HAMAP-Rule" id="MF_00097"/>
    </source>
</evidence>
<accession>A0ABV6R815</accession>
<keyword evidence="6 10" id="KW-0784">Thiamine biosynthesis</keyword>
<feature type="binding site" evidence="10">
    <location>
        <position position="101"/>
    </location>
    <ligand>
        <name>Mg(2+)</name>
        <dbReference type="ChEBI" id="CHEBI:18420"/>
    </ligand>
</feature>
<keyword evidence="4 10" id="KW-0479">Metal-binding</keyword>
<comment type="cofactor">
    <cofactor evidence="10">
        <name>Mg(2+)</name>
        <dbReference type="ChEBI" id="CHEBI:18420"/>
    </cofactor>
    <text evidence="10">Binds 1 Mg(2+) ion per subunit.</text>
</comment>
<feature type="binding site" evidence="10">
    <location>
        <position position="82"/>
    </location>
    <ligand>
        <name>Mg(2+)</name>
        <dbReference type="ChEBI" id="CHEBI:18420"/>
    </ligand>
</feature>
<keyword evidence="3 10" id="KW-0808">Transferase</keyword>
<evidence type="ECO:0000256" key="5">
    <source>
        <dbReference type="ARBA" id="ARBA00022842"/>
    </source>
</evidence>
<dbReference type="PANTHER" id="PTHR20857">
    <property type="entry name" value="THIAMINE-PHOSPHATE PYROPHOSPHORYLASE"/>
    <property type="match status" value="1"/>
</dbReference>
<proteinExistence type="inferred from homology"/>
<evidence type="ECO:0000313" key="14">
    <source>
        <dbReference type="EMBL" id="MFC0672714.1"/>
    </source>
</evidence>
<feature type="binding site" evidence="10">
    <location>
        <position position="150"/>
    </location>
    <ligand>
        <name>4-amino-2-methyl-5-(diphosphooxymethyl)pyrimidine</name>
        <dbReference type="ChEBI" id="CHEBI:57841"/>
    </ligand>
</feature>
<comment type="pathway">
    <text evidence="2 10 12">Cofactor biosynthesis; thiamine diphosphate biosynthesis; thiamine phosphate from 4-amino-2-methyl-5-diphosphomethylpyrimidine and 4-methyl-5-(2-phosphoethyl)-thiazole: step 1/1.</text>
</comment>
<sequence length="236" mass="24689">MSADHATGAERRARLADSRLYVCVDLSRGLPGLLDFAEACFAGGVDILQVRDKAAEARAEVEALRALRPIADRHGALLAANDRADVAVLAGADVLHLGQGDLTTADARSLVGRGMLLGRSTRTRDQVRQALGDPGIDYFCTGPVWETPTKPGRAAVGLELPREAAELRSSARRVGAVMGIDAGPGKPFFAIGGVDLERVPEVLAVGADRIVVVRALTEARDPEAAARALRAAVTAA</sequence>
<keyword evidence="15" id="KW-1185">Reference proteome</keyword>
<dbReference type="SUPFAM" id="SSF51391">
    <property type="entry name" value="Thiamin phosphate synthase"/>
    <property type="match status" value="1"/>
</dbReference>
<evidence type="ECO:0000256" key="3">
    <source>
        <dbReference type="ARBA" id="ARBA00022679"/>
    </source>
</evidence>
<dbReference type="HAMAP" id="MF_00097">
    <property type="entry name" value="TMP_synthase"/>
    <property type="match status" value="1"/>
</dbReference>
<comment type="catalytic activity">
    <reaction evidence="7 10 11">
        <text>4-methyl-5-(2-phosphooxyethyl)-thiazole + 4-amino-2-methyl-5-(diphosphooxymethyl)pyrimidine + H(+) = thiamine phosphate + diphosphate</text>
        <dbReference type="Rhea" id="RHEA:22328"/>
        <dbReference type="ChEBI" id="CHEBI:15378"/>
        <dbReference type="ChEBI" id="CHEBI:33019"/>
        <dbReference type="ChEBI" id="CHEBI:37575"/>
        <dbReference type="ChEBI" id="CHEBI:57841"/>
        <dbReference type="ChEBI" id="CHEBI:58296"/>
        <dbReference type="EC" id="2.5.1.3"/>
    </reaction>
</comment>
<dbReference type="Proteomes" id="UP001589793">
    <property type="component" value="Unassembled WGS sequence"/>
</dbReference>
<dbReference type="PANTHER" id="PTHR20857:SF15">
    <property type="entry name" value="THIAMINE-PHOSPHATE SYNTHASE"/>
    <property type="match status" value="1"/>
</dbReference>
<comment type="function">
    <text evidence="1 10">Condenses 4-methyl-5-(beta-hydroxyethyl)thiazole monophosphate (THZ-P) and 2-methyl-4-amino-5-hydroxymethyl pyrimidine pyrophosphate (HMP-PP) to form thiamine monophosphate (TMP).</text>
</comment>
<feature type="domain" description="Thiamine phosphate synthase/TenI" evidence="13">
    <location>
        <begin position="31"/>
        <end position="216"/>
    </location>
</feature>
<evidence type="ECO:0000259" key="13">
    <source>
        <dbReference type="Pfam" id="PF02581"/>
    </source>
</evidence>
<dbReference type="Gene3D" id="3.20.20.70">
    <property type="entry name" value="Aldolase class I"/>
    <property type="match status" value="1"/>
</dbReference>
<dbReference type="InterPro" id="IPR013785">
    <property type="entry name" value="Aldolase_TIM"/>
</dbReference>
<dbReference type="CDD" id="cd00564">
    <property type="entry name" value="TMP_TenI"/>
    <property type="match status" value="1"/>
</dbReference>
<name>A0ABV6R815_9MICO</name>
<evidence type="ECO:0000256" key="1">
    <source>
        <dbReference type="ARBA" id="ARBA00003814"/>
    </source>
</evidence>
<evidence type="ECO:0000256" key="12">
    <source>
        <dbReference type="RuleBase" id="RU004253"/>
    </source>
</evidence>
<keyword evidence="5 10" id="KW-0460">Magnesium</keyword>
<comment type="catalytic activity">
    <reaction evidence="8 10 11">
        <text>2-(2-carboxy-4-methylthiazol-5-yl)ethyl phosphate + 4-amino-2-methyl-5-(diphosphooxymethyl)pyrimidine + 2 H(+) = thiamine phosphate + CO2 + diphosphate</text>
        <dbReference type="Rhea" id="RHEA:47848"/>
        <dbReference type="ChEBI" id="CHEBI:15378"/>
        <dbReference type="ChEBI" id="CHEBI:16526"/>
        <dbReference type="ChEBI" id="CHEBI:33019"/>
        <dbReference type="ChEBI" id="CHEBI:37575"/>
        <dbReference type="ChEBI" id="CHEBI:57841"/>
        <dbReference type="ChEBI" id="CHEBI:62890"/>
        <dbReference type="EC" id="2.5.1.3"/>
    </reaction>
</comment>
<comment type="catalytic activity">
    <reaction evidence="9 10 11">
        <text>2-[(2R,5Z)-2-carboxy-4-methylthiazol-5(2H)-ylidene]ethyl phosphate + 4-amino-2-methyl-5-(diphosphooxymethyl)pyrimidine + 2 H(+) = thiamine phosphate + CO2 + diphosphate</text>
        <dbReference type="Rhea" id="RHEA:47844"/>
        <dbReference type="ChEBI" id="CHEBI:15378"/>
        <dbReference type="ChEBI" id="CHEBI:16526"/>
        <dbReference type="ChEBI" id="CHEBI:33019"/>
        <dbReference type="ChEBI" id="CHEBI:37575"/>
        <dbReference type="ChEBI" id="CHEBI:57841"/>
        <dbReference type="ChEBI" id="CHEBI:62899"/>
        <dbReference type="EC" id="2.5.1.3"/>
    </reaction>
</comment>
<evidence type="ECO:0000313" key="15">
    <source>
        <dbReference type="Proteomes" id="UP001589793"/>
    </source>
</evidence>
<dbReference type="InterPro" id="IPR036206">
    <property type="entry name" value="ThiamineP_synth_sf"/>
</dbReference>
<organism evidence="14 15">
    <name type="scientific">Brachybacterium hainanense</name>
    <dbReference type="NCBI Taxonomy" id="1541174"/>
    <lineage>
        <taxon>Bacteria</taxon>
        <taxon>Bacillati</taxon>
        <taxon>Actinomycetota</taxon>
        <taxon>Actinomycetes</taxon>
        <taxon>Micrococcales</taxon>
        <taxon>Dermabacteraceae</taxon>
        <taxon>Brachybacterium</taxon>
    </lineage>
</organism>
<dbReference type="InterPro" id="IPR022998">
    <property type="entry name" value="ThiamineP_synth_TenI"/>
</dbReference>
<protein>
    <recommendedName>
        <fullName evidence="10">Thiamine-phosphate synthase</fullName>
        <shortName evidence="10">TP synthase</shortName>
        <shortName evidence="10">TPS</shortName>
        <ecNumber evidence="10">2.5.1.3</ecNumber>
    </recommendedName>
    <alternativeName>
        <fullName evidence="10">Thiamine-phosphate pyrophosphorylase</fullName>
        <shortName evidence="10">TMP pyrophosphorylase</shortName>
        <shortName evidence="10">TMP-PPase</shortName>
    </alternativeName>
</protein>
<dbReference type="InterPro" id="IPR034291">
    <property type="entry name" value="TMP_synthase"/>
</dbReference>
<comment type="caution">
    <text evidence="14">The sequence shown here is derived from an EMBL/GenBank/DDBJ whole genome shotgun (WGS) entry which is preliminary data.</text>
</comment>
<dbReference type="EC" id="2.5.1.3" evidence="10"/>
<feature type="binding site" evidence="10">
    <location>
        <begin position="147"/>
        <end position="149"/>
    </location>
    <ligand>
        <name>2-[(2R,5Z)-2-carboxy-4-methylthiazol-5(2H)-ylidene]ethyl phosphate</name>
        <dbReference type="ChEBI" id="CHEBI:62899"/>
    </ligand>
</feature>
<evidence type="ECO:0000256" key="8">
    <source>
        <dbReference type="ARBA" id="ARBA00047851"/>
    </source>
</evidence>
<evidence type="ECO:0000256" key="6">
    <source>
        <dbReference type="ARBA" id="ARBA00022977"/>
    </source>
</evidence>
<feature type="binding site" evidence="10">
    <location>
        <position position="120"/>
    </location>
    <ligand>
        <name>4-amino-2-methyl-5-(diphosphooxymethyl)pyrimidine</name>
        <dbReference type="ChEBI" id="CHEBI:57841"/>
    </ligand>
</feature>
<evidence type="ECO:0000256" key="2">
    <source>
        <dbReference type="ARBA" id="ARBA00005165"/>
    </source>
</evidence>
<gene>
    <name evidence="10 14" type="primary">thiE</name>
    <name evidence="14" type="ORF">ACFFF6_01955</name>
</gene>
<comment type="caution">
    <text evidence="10">Lacks conserved residue(s) required for the propagation of feature annotation.</text>
</comment>
<evidence type="ECO:0000256" key="11">
    <source>
        <dbReference type="RuleBase" id="RU003826"/>
    </source>
</evidence>
<comment type="similarity">
    <text evidence="10 11">Belongs to the thiamine-phosphate synthase family.</text>
</comment>
<feature type="binding site" evidence="10">
    <location>
        <position position="193"/>
    </location>
    <ligand>
        <name>2-[(2R,5Z)-2-carboxy-4-methylthiazol-5(2H)-ylidene]ethyl phosphate</name>
        <dbReference type="ChEBI" id="CHEBI:62899"/>
    </ligand>
</feature>
<evidence type="ECO:0000256" key="7">
    <source>
        <dbReference type="ARBA" id="ARBA00047334"/>
    </source>
</evidence>
<feature type="binding site" evidence="10">
    <location>
        <position position="81"/>
    </location>
    <ligand>
        <name>4-amino-2-methyl-5-(diphosphooxymethyl)pyrimidine</name>
        <dbReference type="ChEBI" id="CHEBI:57841"/>
    </ligand>
</feature>
<feature type="binding site" evidence="10">
    <location>
        <begin position="49"/>
        <end position="53"/>
    </location>
    <ligand>
        <name>4-amino-2-methyl-5-(diphosphooxymethyl)pyrimidine</name>
        <dbReference type="ChEBI" id="CHEBI:57841"/>
    </ligand>
</feature>